<evidence type="ECO:0000313" key="1">
    <source>
        <dbReference type="EMBL" id="EDQ01774.1"/>
    </source>
</evidence>
<dbReference type="STRING" id="314608.KT99_04204"/>
<keyword evidence="2" id="KW-1185">Reference proteome</keyword>
<accession>A9D283</accession>
<protein>
    <submittedName>
        <fullName evidence="1">Uncharacterized protein</fullName>
    </submittedName>
</protein>
<sequence length="93" mass="10689">MDVIHHAYAGYSFNEEQSIQLGVTQVPFSLLPYGAHSFWFSANYYLGFEDDEDAGIHWKYDDKTWRLDLASSAYLITHEAQPSLTVYMAEVAF</sequence>
<reference evidence="1 2" key="1">
    <citation type="submission" date="2007-10" db="EMBL/GenBank/DDBJ databases">
        <authorList>
            <person name="Yayanos A."/>
            <person name="Ferriera S."/>
            <person name="Johnson J."/>
            <person name="Kravitz S."/>
            <person name="Halpern A."/>
            <person name="Remington K."/>
            <person name="Beeson K."/>
            <person name="Tran B."/>
            <person name="Rogers Y.-H."/>
            <person name="Friedman R."/>
            <person name="Venter J.C."/>
        </authorList>
    </citation>
    <scope>NUCLEOTIDE SEQUENCE [LARGE SCALE GENOMIC DNA]</scope>
    <source>
        <strain evidence="1 2">KT99</strain>
    </source>
</reference>
<dbReference type="EMBL" id="ABIC01000007">
    <property type="protein sequence ID" value="EDQ01774.1"/>
    <property type="molecule type" value="Genomic_DNA"/>
</dbReference>
<organism evidence="1 2">
    <name type="scientific">Shewanella benthica KT99</name>
    <dbReference type="NCBI Taxonomy" id="314608"/>
    <lineage>
        <taxon>Bacteria</taxon>
        <taxon>Pseudomonadati</taxon>
        <taxon>Pseudomonadota</taxon>
        <taxon>Gammaproteobacteria</taxon>
        <taxon>Alteromonadales</taxon>
        <taxon>Shewanellaceae</taxon>
        <taxon>Shewanella</taxon>
    </lineage>
</organism>
<dbReference type="Proteomes" id="UP000005839">
    <property type="component" value="Unassembled WGS sequence"/>
</dbReference>
<proteinExistence type="predicted"/>
<evidence type="ECO:0000313" key="2">
    <source>
        <dbReference type="Proteomes" id="UP000005839"/>
    </source>
</evidence>
<name>A9D283_9GAMM</name>
<dbReference type="AlphaFoldDB" id="A9D283"/>
<dbReference type="RefSeq" id="WP_005497525.1">
    <property type="nucleotide sequence ID" value="NZ_ABIC01000007.1"/>
</dbReference>
<comment type="caution">
    <text evidence="1">The sequence shown here is derived from an EMBL/GenBank/DDBJ whole genome shotgun (WGS) entry which is preliminary data.</text>
</comment>
<gene>
    <name evidence="1" type="ORF">KT99_04204</name>
</gene>